<accession>A0A6C0HUE4</accession>
<name>A0A6C0HUE4_9ZZZZ</name>
<organism evidence="1">
    <name type="scientific">viral metagenome</name>
    <dbReference type="NCBI Taxonomy" id="1070528"/>
    <lineage>
        <taxon>unclassified sequences</taxon>
        <taxon>metagenomes</taxon>
        <taxon>organismal metagenomes</taxon>
    </lineage>
</organism>
<protein>
    <submittedName>
        <fullName evidence="1">Uncharacterized protein</fullName>
    </submittedName>
</protein>
<dbReference type="EMBL" id="MN740015">
    <property type="protein sequence ID" value="QHT84020.1"/>
    <property type="molecule type" value="Genomic_DNA"/>
</dbReference>
<evidence type="ECO:0000313" key="1">
    <source>
        <dbReference type="EMBL" id="QHT84020.1"/>
    </source>
</evidence>
<reference evidence="1" key="1">
    <citation type="journal article" date="2020" name="Nature">
        <title>Giant virus diversity and host interactions through global metagenomics.</title>
        <authorList>
            <person name="Schulz F."/>
            <person name="Roux S."/>
            <person name="Paez-Espino D."/>
            <person name="Jungbluth S."/>
            <person name="Walsh D.A."/>
            <person name="Denef V.J."/>
            <person name="McMahon K.D."/>
            <person name="Konstantinidis K.T."/>
            <person name="Eloe-Fadrosh E.A."/>
            <person name="Kyrpides N.C."/>
            <person name="Woyke T."/>
        </authorList>
    </citation>
    <scope>NUCLEOTIDE SEQUENCE</scope>
    <source>
        <strain evidence="1">GVMAG-M-3300023184-16</strain>
    </source>
</reference>
<sequence length="179" mass="21072">MEFTDLYISPQEKLDLKRLLKTSDCDNNTEHIRKVKHSSKIQKDIMEIIALKKTNMKLYEQKPDRFELEARVVGHFLHTNYPDIFRKVINNEINYEIMSRLLHILKGIEEEKVDQHEGSVLVGKVLKELYLDSAVRHGENLDKKHKKMAIDDQETKKEPPVGKLISWKEYKTNSQSTKI</sequence>
<proteinExistence type="predicted"/>
<dbReference type="AlphaFoldDB" id="A0A6C0HUE4"/>